<evidence type="ECO:0000256" key="10">
    <source>
        <dbReference type="ARBA" id="ARBA00022989"/>
    </source>
</evidence>
<gene>
    <name evidence="17" type="primary">nad6</name>
</gene>
<dbReference type="InterPro" id="IPR050269">
    <property type="entry name" value="ComplexI_Subunit6"/>
</dbReference>
<dbReference type="PANTHER" id="PTHR11435:SF1">
    <property type="entry name" value="NADH-UBIQUINONE OXIDOREDUCTASE CHAIN 6"/>
    <property type="match status" value="1"/>
</dbReference>
<feature type="transmembrane region" description="Helical" evidence="16">
    <location>
        <begin position="142"/>
        <end position="161"/>
    </location>
</feature>
<comment type="similarity">
    <text evidence="2">Belongs to the complex I subunit 6 family.</text>
</comment>
<evidence type="ECO:0000256" key="16">
    <source>
        <dbReference type="SAM" id="Phobius"/>
    </source>
</evidence>
<keyword evidence="9" id="KW-0249">Electron transport</keyword>
<dbReference type="PANTHER" id="PTHR11435">
    <property type="entry name" value="NADH UBIQUINONE OXIDOREDUCTASE SUBUNIT ND6"/>
    <property type="match status" value="1"/>
</dbReference>
<evidence type="ECO:0000256" key="8">
    <source>
        <dbReference type="ARBA" id="ARBA00022967"/>
    </source>
</evidence>
<dbReference type="GO" id="GO:0031966">
    <property type="term" value="C:mitochondrial membrane"/>
    <property type="evidence" value="ECO:0007669"/>
    <property type="project" value="UniProtKB-SubCell"/>
</dbReference>
<evidence type="ECO:0000256" key="14">
    <source>
        <dbReference type="ARBA" id="ARBA00031019"/>
    </source>
</evidence>
<keyword evidence="5" id="KW-0813">Transport</keyword>
<comment type="catalytic activity">
    <reaction evidence="15">
        <text>a ubiquinone + NADH + 5 H(+)(in) = a ubiquinol + NAD(+) + 4 H(+)(out)</text>
        <dbReference type="Rhea" id="RHEA:29091"/>
        <dbReference type="Rhea" id="RHEA-COMP:9565"/>
        <dbReference type="Rhea" id="RHEA-COMP:9566"/>
        <dbReference type="ChEBI" id="CHEBI:15378"/>
        <dbReference type="ChEBI" id="CHEBI:16389"/>
        <dbReference type="ChEBI" id="CHEBI:17976"/>
        <dbReference type="ChEBI" id="CHEBI:57540"/>
        <dbReference type="ChEBI" id="CHEBI:57945"/>
        <dbReference type="EC" id="7.1.1.2"/>
    </reaction>
</comment>
<accession>A0A1Z2R7D6</accession>
<reference evidence="17" key="1">
    <citation type="journal article" date="2017" name="Sci. Rep.">
        <title>Phylogenetic evidence that both ancient vicariance and dispersal have contributed to the biogeographic patterns of anchialine cave shrimps.</title>
        <authorList>
            <person name="Jurado-Rivera J.A."/>
            <person name="Pons J."/>
            <person name="Alvarez F."/>
            <person name="Botello A."/>
            <person name="Humphreys W.F."/>
            <person name="Page T.J."/>
            <person name="Iliffe T.M."/>
            <person name="Willassen E."/>
            <person name="Meland K."/>
            <person name="Juan C."/>
            <person name="Jaume D."/>
        </authorList>
    </citation>
    <scope>NUCLEOTIDE SEQUENCE</scope>
</reference>
<evidence type="ECO:0000256" key="6">
    <source>
        <dbReference type="ARBA" id="ARBA00022660"/>
    </source>
</evidence>
<feature type="transmembrane region" description="Helical" evidence="16">
    <location>
        <begin position="51"/>
        <end position="73"/>
    </location>
</feature>
<dbReference type="GO" id="GO:0008137">
    <property type="term" value="F:NADH dehydrogenase (ubiquinone) activity"/>
    <property type="evidence" value="ECO:0007669"/>
    <property type="project" value="UniProtKB-EC"/>
</dbReference>
<evidence type="ECO:0000256" key="2">
    <source>
        <dbReference type="ARBA" id="ARBA00005698"/>
    </source>
</evidence>
<evidence type="ECO:0000256" key="13">
    <source>
        <dbReference type="ARBA" id="ARBA00023136"/>
    </source>
</evidence>
<protein>
    <recommendedName>
        <fullName evidence="4">NADH-ubiquinone oxidoreductase chain 6</fullName>
        <ecNumber evidence="3">7.1.1.2</ecNumber>
    </recommendedName>
    <alternativeName>
        <fullName evidence="14">NADH dehydrogenase subunit 6</fullName>
    </alternativeName>
</protein>
<evidence type="ECO:0000256" key="7">
    <source>
        <dbReference type="ARBA" id="ARBA00022692"/>
    </source>
</evidence>
<dbReference type="AlphaFoldDB" id="A0A1Z2R7D6"/>
<evidence type="ECO:0000256" key="11">
    <source>
        <dbReference type="ARBA" id="ARBA00023027"/>
    </source>
</evidence>
<feature type="transmembrane region" description="Helical" evidence="16">
    <location>
        <begin position="25"/>
        <end position="44"/>
    </location>
</feature>
<evidence type="ECO:0000256" key="12">
    <source>
        <dbReference type="ARBA" id="ARBA00023128"/>
    </source>
</evidence>
<keyword evidence="6" id="KW-0679">Respiratory chain</keyword>
<evidence type="ECO:0000256" key="9">
    <source>
        <dbReference type="ARBA" id="ARBA00022982"/>
    </source>
</evidence>
<keyword evidence="8" id="KW-1278">Translocase</keyword>
<geneLocation type="mitochondrion" evidence="17"/>
<evidence type="ECO:0000256" key="3">
    <source>
        <dbReference type="ARBA" id="ARBA00012944"/>
    </source>
</evidence>
<keyword evidence="13 16" id="KW-0472">Membrane</keyword>
<evidence type="ECO:0000313" key="17">
    <source>
        <dbReference type="EMBL" id="ASA39629.1"/>
    </source>
</evidence>
<feature type="transmembrane region" description="Helical" evidence="16">
    <location>
        <begin position="85"/>
        <end position="106"/>
    </location>
</feature>
<dbReference type="EMBL" id="KX844723">
    <property type="protein sequence ID" value="ASA39629.1"/>
    <property type="molecule type" value="Genomic_DNA"/>
</dbReference>
<proteinExistence type="inferred from homology"/>
<keyword evidence="11" id="KW-0520">NAD</keyword>
<keyword evidence="10 16" id="KW-1133">Transmembrane helix</keyword>
<sequence>MSLLLSISIILTSISILFTQMSHPLAMGITLLIQTILIAGAAGLSMKTTWFSYILFLIFLGAMLVLFIYVTSLSPNEPLSLSPPMTLILILGLATSVLASLMDPMASSTIHTMDKSKFVLMESLAAYPSLLNNIYNTTCMKMTVFLILYLLLTLVVVVKITSTHFGALRTN</sequence>
<comment type="subcellular location">
    <subcellularLocation>
        <location evidence="1">Mitochondrion membrane</location>
        <topology evidence="1">Multi-pass membrane protein</topology>
    </subcellularLocation>
</comment>
<keyword evidence="12 17" id="KW-0496">Mitochondrion</keyword>
<evidence type="ECO:0000256" key="1">
    <source>
        <dbReference type="ARBA" id="ARBA00004225"/>
    </source>
</evidence>
<organism evidence="17">
    <name type="scientific">Halocaridinides fowleri</name>
    <dbReference type="NCBI Taxonomy" id="2010950"/>
    <lineage>
        <taxon>Eukaryota</taxon>
        <taxon>Metazoa</taxon>
        <taxon>Ecdysozoa</taxon>
        <taxon>Arthropoda</taxon>
        <taxon>Crustacea</taxon>
        <taxon>Multicrustacea</taxon>
        <taxon>Malacostraca</taxon>
        <taxon>Eumalacostraca</taxon>
        <taxon>Eucarida</taxon>
        <taxon>Decapoda</taxon>
        <taxon>Pleocyemata</taxon>
        <taxon>Caridea</taxon>
        <taxon>Atyoidea</taxon>
        <taxon>Atyidae</taxon>
        <taxon>Halocaridinides</taxon>
    </lineage>
</organism>
<evidence type="ECO:0000256" key="15">
    <source>
        <dbReference type="ARBA" id="ARBA00049551"/>
    </source>
</evidence>
<keyword evidence="7 16" id="KW-0812">Transmembrane</keyword>
<evidence type="ECO:0000256" key="5">
    <source>
        <dbReference type="ARBA" id="ARBA00022448"/>
    </source>
</evidence>
<dbReference type="EC" id="7.1.1.2" evidence="3"/>
<evidence type="ECO:0000256" key="4">
    <source>
        <dbReference type="ARBA" id="ARBA00021095"/>
    </source>
</evidence>
<name>A0A1Z2R7D6_9EUCA</name>